<sequence>MKPAKISAGTAPTVSHDSYLTLHYRLADGDGSEYVSTFDLSPATLQMGSGQLAETLENCLLGLTAGARQTFDLAGVDAFGAHNPRLVERIARSALPADVELKVNSLIEFSSPDGTSNFAGFLRELTDSSALFDFNHPLAGKPIRFEVHLIAIM</sequence>
<evidence type="ECO:0000256" key="1">
    <source>
        <dbReference type="ARBA" id="ARBA00000971"/>
    </source>
</evidence>
<keyword evidence="4 6" id="KW-0697">Rotamase</keyword>
<evidence type="ECO:0000256" key="6">
    <source>
        <dbReference type="PROSITE-ProRule" id="PRU00277"/>
    </source>
</evidence>
<proteinExistence type="inferred from homology"/>
<dbReference type="PANTHER" id="PTHR47861:SF4">
    <property type="entry name" value="FKBP-TYPE 16 KDA PEPTIDYL-PROLYL CIS-TRANS ISOMERASE"/>
    <property type="match status" value="1"/>
</dbReference>
<accession>A0A935TBJ5</accession>
<evidence type="ECO:0000259" key="7">
    <source>
        <dbReference type="PROSITE" id="PS50059"/>
    </source>
</evidence>
<comment type="similarity">
    <text evidence="2">Belongs to the FKBP-type PPIase family.</text>
</comment>
<dbReference type="InterPro" id="IPR048261">
    <property type="entry name" value="SlpA/SlyD-like_ins_sf"/>
</dbReference>
<dbReference type="InterPro" id="IPR001179">
    <property type="entry name" value="PPIase_FKBP_dom"/>
</dbReference>
<dbReference type="EMBL" id="JADJOT010000009">
    <property type="protein sequence ID" value="MBK7954744.1"/>
    <property type="molecule type" value="Genomic_DNA"/>
</dbReference>
<dbReference type="EC" id="5.2.1.8" evidence="3 6"/>
<dbReference type="GO" id="GO:0003755">
    <property type="term" value="F:peptidyl-prolyl cis-trans isomerase activity"/>
    <property type="evidence" value="ECO:0007669"/>
    <property type="project" value="UniProtKB-KW"/>
</dbReference>
<protein>
    <recommendedName>
        <fullName evidence="3 6">peptidylprolyl isomerase</fullName>
        <ecNumber evidence="3 6">5.2.1.8</ecNumber>
    </recommendedName>
</protein>
<dbReference type="InterPro" id="IPR046357">
    <property type="entry name" value="PPIase_dom_sf"/>
</dbReference>
<dbReference type="PROSITE" id="PS50059">
    <property type="entry name" value="FKBP_PPIASE"/>
    <property type="match status" value="1"/>
</dbReference>
<reference evidence="8 9" key="1">
    <citation type="submission" date="2020-10" db="EMBL/GenBank/DDBJ databases">
        <title>Connecting structure to function with the recovery of over 1000 high-quality activated sludge metagenome-assembled genomes encoding full-length rRNA genes using long-read sequencing.</title>
        <authorList>
            <person name="Singleton C.M."/>
            <person name="Petriglieri F."/>
            <person name="Kristensen J.M."/>
            <person name="Kirkegaard R.H."/>
            <person name="Michaelsen T.Y."/>
            <person name="Andersen M.H."/>
            <person name="Karst S.M."/>
            <person name="Dueholm M.S."/>
            <person name="Nielsen P.H."/>
            <person name="Albertsen M."/>
        </authorList>
    </citation>
    <scope>NUCLEOTIDE SEQUENCE [LARGE SCALE GENOMIC DNA]</scope>
    <source>
        <strain evidence="8">Fred_18-Q3-R57-64_BAT3C.720</strain>
    </source>
</reference>
<name>A0A935TBJ5_9PROT</name>
<dbReference type="SUPFAM" id="SSF54534">
    <property type="entry name" value="FKBP-like"/>
    <property type="match status" value="1"/>
</dbReference>
<gene>
    <name evidence="8" type="ORF">IPK02_12750</name>
</gene>
<dbReference type="Gene3D" id="2.40.10.330">
    <property type="match status" value="1"/>
</dbReference>
<dbReference type="Gene3D" id="3.10.50.40">
    <property type="match status" value="1"/>
</dbReference>
<comment type="caution">
    <text evidence="8">The sequence shown here is derived from an EMBL/GenBank/DDBJ whole genome shotgun (WGS) entry which is preliminary data.</text>
</comment>
<evidence type="ECO:0000256" key="5">
    <source>
        <dbReference type="ARBA" id="ARBA00023235"/>
    </source>
</evidence>
<evidence type="ECO:0000256" key="2">
    <source>
        <dbReference type="ARBA" id="ARBA00006577"/>
    </source>
</evidence>
<evidence type="ECO:0000256" key="3">
    <source>
        <dbReference type="ARBA" id="ARBA00013194"/>
    </source>
</evidence>
<evidence type="ECO:0000313" key="9">
    <source>
        <dbReference type="Proteomes" id="UP000706151"/>
    </source>
</evidence>
<dbReference type="Proteomes" id="UP000706151">
    <property type="component" value="Unassembled WGS sequence"/>
</dbReference>
<comment type="catalytic activity">
    <reaction evidence="1 6">
        <text>[protein]-peptidylproline (omega=180) = [protein]-peptidylproline (omega=0)</text>
        <dbReference type="Rhea" id="RHEA:16237"/>
        <dbReference type="Rhea" id="RHEA-COMP:10747"/>
        <dbReference type="Rhea" id="RHEA-COMP:10748"/>
        <dbReference type="ChEBI" id="CHEBI:83833"/>
        <dbReference type="ChEBI" id="CHEBI:83834"/>
        <dbReference type="EC" id="5.2.1.8"/>
    </reaction>
</comment>
<feature type="domain" description="PPIase FKBP-type" evidence="7">
    <location>
        <begin position="17"/>
        <end position="101"/>
    </location>
</feature>
<dbReference type="PANTHER" id="PTHR47861">
    <property type="entry name" value="FKBP-TYPE PEPTIDYL-PROLYL CIS-TRANS ISOMERASE SLYD"/>
    <property type="match status" value="1"/>
</dbReference>
<evidence type="ECO:0000256" key="4">
    <source>
        <dbReference type="ARBA" id="ARBA00023110"/>
    </source>
</evidence>
<dbReference type="AlphaFoldDB" id="A0A935TBJ5"/>
<organism evidence="8 9">
    <name type="scientific">Candidatus Accumulibacter affinis</name>
    <dbReference type="NCBI Taxonomy" id="2954384"/>
    <lineage>
        <taxon>Bacteria</taxon>
        <taxon>Pseudomonadati</taxon>
        <taxon>Pseudomonadota</taxon>
        <taxon>Betaproteobacteria</taxon>
        <taxon>Candidatus Accumulibacter</taxon>
    </lineage>
</organism>
<keyword evidence="5 6" id="KW-0413">Isomerase</keyword>
<evidence type="ECO:0000313" key="8">
    <source>
        <dbReference type="EMBL" id="MBK7954744.1"/>
    </source>
</evidence>